<keyword evidence="4" id="KW-0697">Rotamase</keyword>
<dbReference type="RefSeq" id="WP_142936051.1">
    <property type="nucleotide sequence ID" value="NZ_FXTM01000022.1"/>
</dbReference>
<evidence type="ECO:0000256" key="6">
    <source>
        <dbReference type="SAM" id="SignalP"/>
    </source>
</evidence>
<dbReference type="Pfam" id="PF13145">
    <property type="entry name" value="Rotamase_2"/>
    <property type="match status" value="1"/>
</dbReference>
<protein>
    <recommendedName>
        <fullName evidence="2">peptidylprolyl isomerase</fullName>
        <ecNumber evidence="2">5.2.1.8</ecNumber>
    </recommendedName>
</protein>
<dbReference type="EMBL" id="FXTM01000022">
    <property type="protein sequence ID" value="SMO72356.1"/>
    <property type="molecule type" value="Genomic_DNA"/>
</dbReference>
<comment type="catalytic activity">
    <reaction evidence="1">
        <text>[protein]-peptidylproline (omega=180) = [protein]-peptidylproline (omega=0)</text>
        <dbReference type="Rhea" id="RHEA:16237"/>
        <dbReference type="Rhea" id="RHEA-COMP:10747"/>
        <dbReference type="Rhea" id="RHEA-COMP:10748"/>
        <dbReference type="ChEBI" id="CHEBI:83833"/>
        <dbReference type="ChEBI" id="CHEBI:83834"/>
        <dbReference type="EC" id="5.2.1.8"/>
    </reaction>
</comment>
<dbReference type="InterPro" id="IPR050245">
    <property type="entry name" value="PrsA_foldase"/>
</dbReference>
<evidence type="ECO:0000256" key="4">
    <source>
        <dbReference type="ARBA" id="ARBA00023110"/>
    </source>
</evidence>
<evidence type="ECO:0000256" key="5">
    <source>
        <dbReference type="ARBA" id="ARBA00023235"/>
    </source>
</evidence>
<evidence type="ECO:0000256" key="3">
    <source>
        <dbReference type="ARBA" id="ARBA00022729"/>
    </source>
</evidence>
<name>A0A521DKZ6_9BACT</name>
<gene>
    <name evidence="8" type="ORF">SAMN06269117_12225</name>
</gene>
<dbReference type="Gene3D" id="6.10.140.970">
    <property type="match status" value="1"/>
</dbReference>
<evidence type="ECO:0000313" key="8">
    <source>
        <dbReference type="EMBL" id="SMO72356.1"/>
    </source>
</evidence>
<keyword evidence="5" id="KW-0413">Isomerase</keyword>
<reference evidence="8 9" key="1">
    <citation type="submission" date="2017-05" db="EMBL/GenBank/DDBJ databases">
        <authorList>
            <person name="Varghese N."/>
            <person name="Submissions S."/>
        </authorList>
    </citation>
    <scope>NUCLEOTIDE SEQUENCE [LARGE SCALE GENOMIC DNA]</scope>
    <source>
        <strain evidence="8 9">DSM 16304</strain>
    </source>
</reference>
<keyword evidence="9" id="KW-1185">Reference proteome</keyword>
<dbReference type="PANTHER" id="PTHR47245">
    <property type="entry name" value="PEPTIDYLPROLYL ISOMERASE"/>
    <property type="match status" value="1"/>
</dbReference>
<keyword evidence="3 6" id="KW-0732">Signal</keyword>
<dbReference type="AlphaFoldDB" id="A0A521DKZ6"/>
<dbReference type="GO" id="GO:0003755">
    <property type="term" value="F:peptidyl-prolyl cis-trans isomerase activity"/>
    <property type="evidence" value="ECO:0007669"/>
    <property type="project" value="UniProtKB-KW"/>
</dbReference>
<dbReference type="PROSITE" id="PS51257">
    <property type="entry name" value="PROKAR_LIPOPROTEIN"/>
    <property type="match status" value="1"/>
</dbReference>
<accession>A0A521DKZ6</accession>
<evidence type="ECO:0000256" key="2">
    <source>
        <dbReference type="ARBA" id="ARBA00013194"/>
    </source>
</evidence>
<sequence>MRKALLLCLILLASCGLGSESKKQTSNVETKKTAVCSQDTVLAEGKGLRVTLSDYKYTQSLLNSKSKSFFSSHPEELLKRMVNRRLVLKYVEDSGLSKKYGLDSEIEEFKKDYLSRLYVSEEAKKRLKPVTDEEIVKRFKELFPKKDPSKMSKGDRNFIENELKVKHYDEAVKSIYSEVERKLKVSDKDGKITVSCCSIEVSQNLKGGEDKSRVENQLKERFFKEYFYKKALEKGFDKDPNFQRMLTEYFANRAIEIFRKELEREIHLSPEELKDFYEKNREKFKMPDRAQAVVLLFEDKKKAIEAKKLLESGKSWEEVSKRFGKFNAKPKFYFKDAKDPVGSLIFAEGEPEKGKIMVAQFGDRTYAVIYVIKTVKGGVLPYEKVKNYVKLVLKREKLRKLEEEKLRELWKKYNVKLENLNCIGSS</sequence>
<feature type="signal peptide" evidence="6">
    <location>
        <begin position="1"/>
        <end position="19"/>
    </location>
</feature>
<dbReference type="InterPro" id="IPR000297">
    <property type="entry name" value="PPIase_PpiC"/>
</dbReference>
<dbReference type="Proteomes" id="UP000317315">
    <property type="component" value="Unassembled WGS sequence"/>
</dbReference>
<feature type="domain" description="PpiC" evidence="7">
    <location>
        <begin position="269"/>
        <end position="387"/>
    </location>
</feature>
<dbReference type="PANTHER" id="PTHR47245:SF1">
    <property type="entry name" value="FOLDASE PROTEIN PRSA"/>
    <property type="match status" value="1"/>
</dbReference>
<feature type="chain" id="PRO_5021911364" description="peptidylprolyl isomerase" evidence="6">
    <location>
        <begin position="20"/>
        <end position="426"/>
    </location>
</feature>
<organism evidence="8 9">
    <name type="scientific">Balnearium lithotrophicum</name>
    <dbReference type="NCBI Taxonomy" id="223788"/>
    <lineage>
        <taxon>Bacteria</taxon>
        <taxon>Pseudomonadati</taxon>
        <taxon>Aquificota</taxon>
        <taxon>Aquificia</taxon>
        <taxon>Desulfurobacteriales</taxon>
        <taxon>Desulfurobacteriaceae</taxon>
        <taxon>Balnearium</taxon>
    </lineage>
</organism>
<evidence type="ECO:0000313" key="9">
    <source>
        <dbReference type="Proteomes" id="UP000317315"/>
    </source>
</evidence>
<proteinExistence type="predicted"/>
<dbReference type="EC" id="5.2.1.8" evidence="2"/>
<evidence type="ECO:0000256" key="1">
    <source>
        <dbReference type="ARBA" id="ARBA00000971"/>
    </source>
</evidence>
<dbReference type="OrthoDB" id="14196at2"/>
<evidence type="ECO:0000259" key="7">
    <source>
        <dbReference type="Pfam" id="PF13145"/>
    </source>
</evidence>